<dbReference type="AlphaFoldDB" id="A0A1B1TB83"/>
<comment type="catalytic activity">
    <reaction evidence="8">
        <text>tungstate(in) + ATP + H2O = tungstate(out) + ADP + phosphate + H(+)</text>
        <dbReference type="Rhea" id="RHEA:35027"/>
        <dbReference type="ChEBI" id="CHEBI:15377"/>
        <dbReference type="ChEBI" id="CHEBI:15378"/>
        <dbReference type="ChEBI" id="CHEBI:30616"/>
        <dbReference type="ChEBI" id="CHEBI:43474"/>
        <dbReference type="ChEBI" id="CHEBI:46502"/>
        <dbReference type="ChEBI" id="CHEBI:456216"/>
        <dbReference type="EC" id="7.3.2.6"/>
    </reaction>
</comment>
<dbReference type="PROSITE" id="PS50893">
    <property type="entry name" value="ABC_TRANSPORTER_2"/>
    <property type="match status" value="1"/>
</dbReference>
<dbReference type="EC" id="7.3.2.6" evidence="6"/>
<organism evidence="10">
    <name type="scientific">uncultured Poseidoniia archaeon</name>
    <dbReference type="NCBI Taxonomy" id="1697135"/>
    <lineage>
        <taxon>Archaea</taxon>
        <taxon>Methanobacteriati</taxon>
        <taxon>Thermoplasmatota</taxon>
        <taxon>Candidatus Poseidoniia</taxon>
        <taxon>environmental samples</taxon>
    </lineage>
</organism>
<dbReference type="InterPro" id="IPR003593">
    <property type="entry name" value="AAA+_ATPase"/>
</dbReference>
<accession>A0A1B1TB83</accession>
<dbReference type="EMBL" id="KP211837">
    <property type="protein sequence ID" value="ANV79525.1"/>
    <property type="molecule type" value="Genomic_DNA"/>
</dbReference>
<evidence type="ECO:0000256" key="1">
    <source>
        <dbReference type="ARBA" id="ARBA00022448"/>
    </source>
</evidence>
<evidence type="ECO:0000256" key="5">
    <source>
        <dbReference type="ARBA" id="ARBA00038781"/>
    </source>
</evidence>
<comment type="similarity">
    <text evidence="4">Belongs to the ABC transporter superfamily. Sulfate/tungstate importer (TC 3.A.1.6) family.</text>
</comment>
<evidence type="ECO:0000256" key="3">
    <source>
        <dbReference type="ARBA" id="ARBA00022840"/>
    </source>
</evidence>
<reference evidence="10" key="1">
    <citation type="submission" date="2014-11" db="EMBL/GenBank/DDBJ databases">
        <authorList>
            <person name="Zhu J."/>
            <person name="Qi W."/>
            <person name="Song R."/>
        </authorList>
    </citation>
    <scope>NUCLEOTIDE SEQUENCE</scope>
</reference>
<evidence type="ECO:0000256" key="2">
    <source>
        <dbReference type="ARBA" id="ARBA00022741"/>
    </source>
</evidence>
<keyword evidence="1" id="KW-0813">Transport</keyword>
<evidence type="ECO:0000256" key="6">
    <source>
        <dbReference type="ARBA" id="ARBA00039025"/>
    </source>
</evidence>
<proteinExistence type="inferred from homology"/>
<reference evidence="10" key="2">
    <citation type="journal article" date="2015" name="ISME J.">
        <title>A new class of marine Euryarchaeota group II from the Mediterranean deep chlorophyll maximum.</title>
        <authorList>
            <person name="Martin-Cuadrado A.B."/>
            <person name="Garcia-Heredia I."/>
            <person name="Molto A.G."/>
            <person name="Lopez-Ubeda R."/>
            <person name="Kimes N."/>
            <person name="Lopez-Garcia P."/>
            <person name="Moreira D."/>
            <person name="Rodriguez-Valera F."/>
        </authorList>
    </citation>
    <scope>NUCLEOTIDE SEQUENCE</scope>
</reference>
<dbReference type="GO" id="GO:0005524">
    <property type="term" value="F:ATP binding"/>
    <property type="evidence" value="ECO:0007669"/>
    <property type="project" value="UniProtKB-KW"/>
</dbReference>
<keyword evidence="2" id="KW-0547">Nucleotide-binding</keyword>
<dbReference type="Gene3D" id="3.40.50.300">
    <property type="entry name" value="P-loop containing nucleotide triphosphate hydrolases"/>
    <property type="match status" value="1"/>
</dbReference>
<dbReference type="PANTHER" id="PTHR42781:SF4">
    <property type="entry name" value="SPERMIDINE_PUTRESCINE IMPORT ATP-BINDING PROTEIN POTA"/>
    <property type="match status" value="1"/>
</dbReference>
<evidence type="ECO:0000313" key="10">
    <source>
        <dbReference type="EMBL" id="ANV79525.1"/>
    </source>
</evidence>
<keyword evidence="3 10" id="KW-0067">ATP-binding</keyword>
<evidence type="ECO:0000256" key="8">
    <source>
        <dbReference type="ARBA" id="ARBA00047936"/>
    </source>
</evidence>
<dbReference type="Pfam" id="PF00005">
    <property type="entry name" value="ABC_tran"/>
    <property type="match status" value="1"/>
</dbReference>
<sequence>MKDSITVTQVNEKPIVKLIDVEIGYRNNETLVKIPNLEIFPGEIVAIAGPSGVGKTTLLRTIAGLVKSISGKVEVCGKVIPHRPKRGRLGYIPQRLGLVRHASVMHNVMLGANAGQKKEVVHKNKYIQMISNSMLSLIPSGEAKNKSIDAIKKMGLTDKIREPIRKLSGGQQRRVATARTLAQEPDLILADEFLSELDEETMETVLRGVVEYIRNNNAALIVIEHDVSRAKSMADRLLVIDDGRLNPFITEVTMLEVEEWLR</sequence>
<dbReference type="InterPro" id="IPR027417">
    <property type="entry name" value="P-loop_NTPase"/>
</dbReference>
<evidence type="ECO:0000259" key="9">
    <source>
        <dbReference type="PROSITE" id="PS50893"/>
    </source>
</evidence>
<evidence type="ECO:0000256" key="7">
    <source>
        <dbReference type="ARBA" id="ARBA00041133"/>
    </source>
</evidence>
<dbReference type="GO" id="GO:1901238">
    <property type="term" value="F:ABC-type tungstate transporter activity"/>
    <property type="evidence" value="ECO:0007669"/>
    <property type="project" value="UniProtKB-EC"/>
</dbReference>
<feature type="domain" description="ABC transporter" evidence="9">
    <location>
        <begin position="16"/>
        <end position="261"/>
    </location>
</feature>
<dbReference type="InterPro" id="IPR003439">
    <property type="entry name" value="ABC_transporter-like_ATP-bd"/>
</dbReference>
<dbReference type="InterPro" id="IPR050093">
    <property type="entry name" value="ABC_SmlMolc_Importer"/>
</dbReference>
<comment type="subunit">
    <text evidence="5">The complex is composed of two ATP-binding proteins (WtpC), two transmembrane proteins (WtpB) and a solute-binding protein (WtpA).</text>
</comment>
<dbReference type="PANTHER" id="PTHR42781">
    <property type="entry name" value="SPERMIDINE/PUTRESCINE IMPORT ATP-BINDING PROTEIN POTA"/>
    <property type="match status" value="1"/>
</dbReference>
<dbReference type="GO" id="GO:0016887">
    <property type="term" value="F:ATP hydrolysis activity"/>
    <property type="evidence" value="ECO:0007669"/>
    <property type="project" value="InterPro"/>
</dbReference>
<name>A0A1B1TB83_9ARCH</name>
<dbReference type="SMART" id="SM00382">
    <property type="entry name" value="AAA"/>
    <property type="match status" value="1"/>
</dbReference>
<dbReference type="SUPFAM" id="SSF52540">
    <property type="entry name" value="P-loop containing nucleoside triphosphate hydrolases"/>
    <property type="match status" value="1"/>
</dbReference>
<evidence type="ECO:0000256" key="4">
    <source>
        <dbReference type="ARBA" id="ARBA00038307"/>
    </source>
</evidence>
<protein>
    <recommendedName>
        <fullName evidence="7">Molybdate/tungstate import ATP-binding protein WtpC</fullName>
        <ecNumber evidence="6">7.3.2.6</ecNumber>
    </recommendedName>
</protein>